<dbReference type="AlphaFoldDB" id="A0AAV6VZS4"/>
<dbReference type="EMBL" id="JAFNEN010000003">
    <property type="protein sequence ID" value="KAG8201606.1"/>
    <property type="molecule type" value="Genomic_DNA"/>
</dbReference>
<accession>A0AAV6VZS4</accession>
<keyword evidence="2" id="KW-1185">Reference proteome</keyword>
<proteinExistence type="predicted"/>
<name>A0AAV6VZS4_9ARAC</name>
<dbReference type="Proteomes" id="UP000827092">
    <property type="component" value="Unassembled WGS sequence"/>
</dbReference>
<evidence type="ECO:0000313" key="1">
    <source>
        <dbReference type="EMBL" id="KAG8201606.1"/>
    </source>
</evidence>
<evidence type="ECO:0000313" key="2">
    <source>
        <dbReference type="Proteomes" id="UP000827092"/>
    </source>
</evidence>
<gene>
    <name evidence="1" type="ORF">JTE90_012680</name>
</gene>
<organism evidence="1 2">
    <name type="scientific">Oedothorax gibbosus</name>
    <dbReference type="NCBI Taxonomy" id="931172"/>
    <lineage>
        <taxon>Eukaryota</taxon>
        <taxon>Metazoa</taxon>
        <taxon>Ecdysozoa</taxon>
        <taxon>Arthropoda</taxon>
        <taxon>Chelicerata</taxon>
        <taxon>Arachnida</taxon>
        <taxon>Araneae</taxon>
        <taxon>Araneomorphae</taxon>
        <taxon>Entelegynae</taxon>
        <taxon>Araneoidea</taxon>
        <taxon>Linyphiidae</taxon>
        <taxon>Erigoninae</taxon>
        <taxon>Oedothorax</taxon>
    </lineage>
</organism>
<comment type="caution">
    <text evidence="1">The sequence shown here is derived from an EMBL/GenBank/DDBJ whole genome shotgun (WGS) entry which is preliminary data.</text>
</comment>
<sequence length="73" mass="8122">MERDSREKKQNISIFAGTPLDGACIACHTHCRVIDDARFREDKVHSGIFCNILGGLEQGPCIRGCMEALSMLR</sequence>
<reference evidence="1 2" key="1">
    <citation type="journal article" date="2022" name="Nat. Ecol. Evol.">
        <title>A masculinizing supergene underlies an exaggerated male reproductive morph in a spider.</title>
        <authorList>
            <person name="Hendrickx F."/>
            <person name="De Corte Z."/>
            <person name="Sonet G."/>
            <person name="Van Belleghem S.M."/>
            <person name="Kostlbacher S."/>
            <person name="Vangestel C."/>
        </authorList>
    </citation>
    <scope>NUCLEOTIDE SEQUENCE [LARGE SCALE GENOMIC DNA]</scope>
    <source>
        <strain evidence="1">W744_W776</strain>
    </source>
</reference>
<protein>
    <submittedName>
        <fullName evidence="1">Uncharacterized protein</fullName>
    </submittedName>
</protein>